<evidence type="ECO:0000313" key="17">
    <source>
        <dbReference type="Proteomes" id="UP000318126"/>
    </source>
</evidence>
<dbReference type="GO" id="GO:0005829">
    <property type="term" value="C:cytosol"/>
    <property type="evidence" value="ECO:0007669"/>
    <property type="project" value="TreeGrafter"/>
</dbReference>
<evidence type="ECO:0000259" key="14">
    <source>
        <dbReference type="Pfam" id="PF00763"/>
    </source>
</evidence>
<comment type="similarity">
    <text evidence="13">Belongs to the tetrahydrofolate dehydrogenase/cyclohydrolase family.</text>
</comment>
<evidence type="ECO:0000256" key="4">
    <source>
        <dbReference type="ARBA" id="ARBA00022605"/>
    </source>
</evidence>
<protein>
    <recommendedName>
        <fullName evidence="13">Bifunctional protein FolD</fullName>
    </recommendedName>
    <domain>
        <recommendedName>
            <fullName evidence="13">Methylenetetrahydrofolate dehydrogenase</fullName>
            <ecNumber evidence="13">1.5.1.5</ecNumber>
        </recommendedName>
    </domain>
    <domain>
        <recommendedName>
            <fullName evidence="13">Methenyltetrahydrofolate cyclohydrolase</fullName>
            <ecNumber evidence="13">3.5.4.9</ecNumber>
        </recommendedName>
    </domain>
</protein>
<evidence type="ECO:0000256" key="5">
    <source>
        <dbReference type="ARBA" id="ARBA00022755"/>
    </source>
</evidence>
<dbReference type="OrthoDB" id="9803580at2"/>
<keyword evidence="4 13" id="KW-0028">Amino-acid biosynthesis</keyword>
<dbReference type="Pfam" id="PF02882">
    <property type="entry name" value="THF_DHG_CYH_C"/>
    <property type="match status" value="1"/>
</dbReference>
<dbReference type="EC" id="1.5.1.5" evidence="13"/>
<dbReference type="CDD" id="cd01080">
    <property type="entry name" value="NAD_bind_m-THF_DH_Cyclohyd"/>
    <property type="match status" value="1"/>
</dbReference>
<dbReference type="SUPFAM" id="SSF51735">
    <property type="entry name" value="NAD(P)-binding Rossmann-fold domains"/>
    <property type="match status" value="1"/>
</dbReference>
<comment type="catalytic activity">
    <reaction evidence="13">
        <text>(6R)-5,10-methylene-5,6,7,8-tetrahydrofolate + NADP(+) = (6R)-5,10-methenyltetrahydrofolate + NADPH</text>
        <dbReference type="Rhea" id="RHEA:22812"/>
        <dbReference type="ChEBI" id="CHEBI:15636"/>
        <dbReference type="ChEBI" id="CHEBI:57455"/>
        <dbReference type="ChEBI" id="CHEBI:57783"/>
        <dbReference type="ChEBI" id="CHEBI:58349"/>
        <dbReference type="EC" id="1.5.1.5"/>
    </reaction>
</comment>
<comment type="catalytic activity">
    <reaction evidence="12 13">
        <text>(6R)-5,10-methenyltetrahydrofolate + H2O = (6R)-10-formyltetrahydrofolate + H(+)</text>
        <dbReference type="Rhea" id="RHEA:23700"/>
        <dbReference type="ChEBI" id="CHEBI:15377"/>
        <dbReference type="ChEBI" id="CHEBI:15378"/>
        <dbReference type="ChEBI" id="CHEBI:57455"/>
        <dbReference type="ChEBI" id="CHEBI:195366"/>
        <dbReference type="EC" id="3.5.4.9"/>
    </reaction>
</comment>
<feature type="domain" description="Tetrahydrofolate dehydrogenase/cyclohydrolase NAD(P)-binding" evidence="15">
    <location>
        <begin position="140"/>
        <end position="281"/>
    </location>
</feature>
<evidence type="ECO:0000256" key="10">
    <source>
        <dbReference type="ARBA" id="ARBA00023167"/>
    </source>
</evidence>
<feature type="binding site" evidence="13">
    <location>
        <position position="232"/>
    </location>
    <ligand>
        <name>NADP(+)</name>
        <dbReference type="ChEBI" id="CHEBI:58349"/>
    </ligand>
</feature>
<dbReference type="NCBIfam" id="NF010783">
    <property type="entry name" value="PRK14186.1"/>
    <property type="match status" value="1"/>
</dbReference>
<dbReference type="AlphaFoldDB" id="A0A553JPM0"/>
<dbReference type="NCBIfam" id="NF008058">
    <property type="entry name" value="PRK10792.1"/>
    <property type="match status" value="1"/>
</dbReference>
<comment type="subunit">
    <text evidence="2 13">Homodimer.</text>
</comment>
<dbReference type="InterPro" id="IPR020867">
    <property type="entry name" value="THF_DH/CycHdrlase_CS"/>
</dbReference>
<dbReference type="GO" id="GO:0004488">
    <property type="term" value="F:methylenetetrahydrofolate dehydrogenase (NADP+) activity"/>
    <property type="evidence" value="ECO:0007669"/>
    <property type="project" value="UniProtKB-UniRule"/>
</dbReference>
<proteinExistence type="inferred from homology"/>
<dbReference type="Proteomes" id="UP000318126">
    <property type="component" value="Unassembled WGS sequence"/>
</dbReference>
<dbReference type="InterPro" id="IPR000672">
    <property type="entry name" value="THF_DH/CycHdrlase"/>
</dbReference>
<keyword evidence="17" id="KW-1185">Reference proteome</keyword>
<dbReference type="FunFam" id="3.40.50.720:FF:000006">
    <property type="entry name" value="Bifunctional protein FolD"/>
    <property type="match status" value="1"/>
</dbReference>
<comment type="pathway">
    <text evidence="1 13">One-carbon metabolism; tetrahydrofolate interconversion.</text>
</comment>
<evidence type="ECO:0000256" key="2">
    <source>
        <dbReference type="ARBA" id="ARBA00011738"/>
    </source>
</evidence>
<dbReference type="EMBL" id="VKGK01000010">
    <property type="protein sequence ID" value="TRY14412.1"/>
    <property type="molecule type" value="Genomic_DNA"/>
</dbReference>
<evidence type="ECO:0000256" key="3">
    <source>
        <dbReference type="ARBA" id="ARBA00022563"/>
    </source>
</evidence>
<dbReference type="SUPFAM" id="SSF53223">
    <property type="entry name" value="Aminoacid dehydrogenase-like, N-terminal domain"/>
    <property type="match status" value="1"/>
</dbReference>
<evidence type="ECO:0000256" key="9">
    <source>
        <dbReference type="ARBA" id="ARBA00023102"/>
    </source>
</evidence>
<keyword evidence="5 13" id="KW-0658">Purine biosynthesis</keyword>
<dbReference type="GO" id="GO:0009086">
    <property type="term" value="P:methionine biosynthetic process"/>
    <property type="evidence" value="ECO:0007669"/>
    <property type="project" value="UniProtKB-KW"/>
</dbReference>
<dbReference type="PROSITE" id="PS00767">
    <property type="entry name" value="THF_DHG_CYH_2"/>
    <property type="match status" value="1"/>
</dbReference>
<dbReference type="InterPro" id="IPR020630">
    <property type="entry name" value="THF_DH/CycHdrlase_cat_dom"/>
</dbReference>
<comment type="function">
    <text evidence="13">Catalyzes the oxidation of 5,10-methylenetetrahydrofolate to 5,10-methenyltetrahydrofolate and then the hydrolysis of 5,10-methenyltetrahydrofolate to 10-formyltetrahydrofolate.</text>
</comment>
<keyword evidence="6 13" id="KW-0378">Hydrolase</keyword>
<feature type="domain" description="Tetrahydrofolate dehydrogenase/cyclohydrolase catalytic" evidence="14">
    <location>
        <begin position="6"/>
        <end position="121"/>
    </location>
</feature>
<evidence type="ECO:0000256" key="12">
    <source>
        <dbReference type="ARBA" id="ARBA00036357"/>
    </source>
</evidence>
<dbReference type="FunFam" id="3.40.50.10860:FF:000001">
    <property type="entry name" value="Bifunctional protein FolD"/>
    <property type="match status" value="1"/>
</dbReference>
<gene>
    <name evidence="13 16" type="primary">folD</name>
    <name evidence="16" type="ORF">FN961_09930</name>
</gene>
<comment type="caution">
    <text evidence="16">The sequence shown here is derived from an EMBL/GenBank/DDBJ whole genome shotgun (WGS) entry which is preliminary data.</text>
</comment>
<evidence type="ECO:0000256" key="8">
    <source>
        <dbReference type="ARBA" id="ARBA00023002"/>
    </source>
</evidence>
<dbReference type="EC" id="3.5.4.9" evidence="13"/>
<dbReference type="InterPro" id="IPR046346">
    <property type="entry name" value="Aminoacid_DH-like_N_sf"/>
</dbReference>
<dbReference type="UniPathway" id="UPA00193"/>
<evidence type="ECO:0000313" key="16">
    <source>
        <dbReference type="EMBL" id="TRY14412.1"/>
    </source>
</evidence>
<dbReference type="RefSeq" id="WP_144040028.1">
    <property type="nucleotide sequence ID" value="NZ_BMPL01000008.1"/>
</dbReference>
<keyword evidence="3 13" id="KW-0554">One-carbon metabolism</keyword>
<sequence>MTAQRIDGKAIAQSIRTQLKEKVTARKEAGKRAPGLAVILVGADPASQVYVGSKRRACEEVGFLSRSYDLETSTTEEQLLSLIDECNEDPSIDGILIQLPLPAHIAESNVIERIRPDKDVDGFHPYNVGRLAQRMPVLRSCTPMGIMTLIKSTGVDTYGLDAIVVGASNIVGRPMSLELLLAGCTTTICHRFTRNLEQKVRQADLVVVAVGKPGFIPGEWIKPGALVIDVGINRLEDGSLVGDVQYDVAAQNASFITPVPGGVGPMTIASLLENTLYAAEQFHD</sequence>
<dbReference type="InterPro" id="IPR036291">
    <property type="entry name" value="NAD(P)-bd_dom_sf"/>
</dbReference>
<accession>A0A553JPM0</accession>
<dbReference type="HAMAP" id="MF_01576">
    <property type="entry name" value="THF_DHG_CYH"/>
    <property type="match status" value="1"/>
</dbReference>
<dbReference type="Pfam" id="PF00763">
    <property type="entry name" value="THF_DHG_CYH"/>
    <property type="match status" value="1"/>
</dbReference>
<evidence type="ECO:0000256" key="11">
    <source>
        <dbReference type="ARBA" id="ARBA00023268"/>
    </source>
</evidence>
<reference evidence="17" key="1">
    <citation type="submission" date="2019-07" db="EMBL/GenBank/DDBJ databases">
        <title>Shewanella sp. YLB-08 draft genomic sequence.</title>
        <authorList>
            <person name="Yu L."/>
        </authorList>
    </citation>
    <scope>NUCLEOTIDE SEQUENCE [LARGE SCALE GENOMIC DNA]</scope>
    <source>
        <strain evidence="17">JCM 20706</strain>
    </source>
</reference>
<dbReference type="GO" id="GO:0006164">
    <property type="term" value="P:purine nucleotide biosynthetic process"/>
    <property type="evidence" value="ECO:0007669"/>
    <property type="project" value="UniProtKB-KW"/>
</dbReference>
<keyword evidence="10 13" id="KW-0486">Methionine biosynthesis</keyword>
<keyword evidence="9 13" id="KW-0368">Histidine biosynthesis</keyword>
<dbReference type="GO" id="GO:0000105">
    <property type="term" value="P:L-histidine biosynthetic process"/>
    <property type="evidence" value="ECO:0007669"/>
    <property type="project" value="UniProtKB-KW"/>
</dbReference>
<dbReference type="PANTHER" id="PTHR48099">
    <property type="entry name" value="C-1-TETRAHYDROFOLATE SYNTHASE, CYTOPLASMIC-RELATED"/>
    <property type="match status" value="1"/>
</dbReference>
<dbReference type="Gene3D" id="3.40.50.720">
    <property type="entry name" value="NAD(P)-binding Rossmann-like Domain"/>
    <property type="match status" value="1"/>
</dbReference>
<dbReference type="InterPro" id="IPR020631">
    <property type="entry name" value="THF_DH/CycHdrlase_NAD-bd_dom"/>
</dbReference>
<comment type="caution">
    <text evidence="13">Lacks conserved residue(s) required for the propagation of feature annotation.</text>
</comment>
<evidence type="ECO:0000259" key="15">
    <source>
        <dbReference type="Pfam" id="PF02882"/>
    </source>
</evidence>
<dbReference type="PRINTS" id="PR00085">
    <property type="entry name" value="THFDHDRGNASE"/>
</dbReference>
<keyword evidence="11 13" id="KW-0511">Multifunctional enzyme</keyword>
<name>A0A553JPM0_SHEHA</name>
<feature type="binding site" evidence="13">
    <location>
        <begin position="166"/>
        <end position="168"/>
    </location>
    <ligand>
        <name>NADP(+)</name>
        <dbReference type="ChEBI" id="CHEBI:58349"/>
    </ligand>
</feature>
<keyword evidence="7 13" id="KW-0521">NADP</keyword>
<evidence type="ECO:0000256" key="7">
    <source>
        <dbReference type="ARBA" id="ARBA00022857"/>
    </source>
</evidence>
<dbReference type="Gene3D" id="3.40.50.10860">
    <property type="entry name" value="Leucine Dehydrogenase, chain A, domain 1"/>
    <property type="match status" value="1"/>
</dbReference>
<dbReference type="GO" id="GO:0035999">
    <property type="term" value="P:tetrahydrofolate interconversion"/>
    <property type="evidence" value="ECO:0007669"/>
    <property type="project" value="UniProtKB-UniRule"/>
</dbReference>
<keyword evidence="8 13" id="KW-0560">Oxidoreductase</keyword>
<evidence type="ECO:0000256" key="1">
    <source>
        <dbReference type="ARBA" id="ARBA00004777"/>
    </source>
</evidence>
<evidence type="ECO:0000256" key="13">
    <source>
        <dbReference type="HAMAP-Rule" id="MF_01576"/>
    </source>
</evidence>
<organism evidence="16 17">
    <name type="scientific">Shewanella hanedai</name>
    <name type="common">Alteromonas hanedai</name>
    <dbReference type="NCBI Taxonomy" id="25"/>
    <lineage>
        <taxon>Bacteria</taxon>
        <taxon>Pseudomonadati</taxon>
        <taxon>Pseudomonadota</taxon>
        <taxon>Gammaproteobacteria</taxon>
        <taxon>Alteromonadales</taxon>
        <taxon>Shewanellaceae</taxon>
        <taxon>Shewanella</taxon>
    </lineage>
</organism>
<dbReference type="PANTHER" id="PTHR48099:SF5">
    <property type="entry name" value="C-1-TETRAHYDROFOLATE SYNTHASE, CYTOPLASMIC"/>
    <property type="match status" value="1"/>
</dbReference>
<evidence type="ECO:0000256" key="6">
    <source>
        <dbReference type="ARBA" id="ARBA00022801"/>
    </source>
</evidence>
<dbReference type="GO" id="GO:0004477">
    <property type="term" value="F:methenyltetrahydrofolate cyclohydrolase activity"/>
    <property type="evidence" value="ECO:0007669"/>
    <property type="project" value="UniProtKB-UniRule"/>
</dbReference>